<name>W1NXR7_AMBTC</name>
<feature type="region of interest" description="Disordered" evidence="1">
    <location>
        <begin position="88"/>
        <end position="130"/>
    </location>
</feature>
<organism evidence="2 3">
    <name type="scientific">Amborella trichopoda</name>
    <dbReference type="NCBI Taxonomy" id="13333"/>
    <lineage>
        <taxon>Eukaryota</taxon>
        <taxon>Viridiplantae</taxon>
        <taxon>Streptophyta</taxon>
        <taxon>Embryophyta</taxon>
        <taxon>Tracheophyta</taxon>
        <taxon>Spermatophyta</taxon>
        <taxon>Magnoliopsida</taxon>
        <taxon>Amborellales</taxon>
        <taxon>Amborellaceae</taxon>
        <taxon>Amborella</taxon>
    </lineage>
</organism>
<dbReference type="HOGENOM" id="CLU_1940975_0_0_1"/>
<dbReference type="Gramene" id="ERN02407">
    <property type="protein sequence ID" value="ERN02407"/>
    <property type="gene ID" value="AMTR_s00096p00118600"/>
</dbReference>
<dbReference type="Proteomes" id="UP000017836">
    <property type="component" value="Unassembled WGS sequence"/>
</dbReference>
<evidence type="ECO:0000313" key="2">
    <source>
        <dbReference type="EMBL" id="ERN02407.1"/>
    </source>
</evidence>
<sequence length="130" mass="14356">MAFQPFIKAKSIRMHITKQKYKREHEGLKYKAQISHSTEEEGAPPWRSNQTLARAYILSLFNRRGLGIGGNEATVVGQPPHNGIILPIERVGKGQESSSPTKSHKQQSIVGQLFSSNTPSKNWKGTSSSG</sequence>
<dbReference type="AlphaFoldDB" id="W1NXR7"/>
<keyword evidence="3" id="KW-1185">Reference proteome</keyword>
<protein>
    <submittedName>
        <fullName evidence="2">Uncharacterized protein</fullName>
    </submittedName>
</protein>
<gene>
    <name evidence="2" type="ORF">AMTR_s00096p00118600</name>
</gene>
<reference evidence="3" key="1">
    <citation type="journal article" date="2013" name="Science">
        <title>The Amborella genome and the evolution of flowering plants.</title>
        <authorList>
            <consortium name="Amborella Genome Project"/>
        </authorList>
    </citation>
    <scope>NUCLEOTIDE SEQUENCE [LARGE SCALE GENOMIC DNA]</scope>
</reference>
<accession>W1NXR7</accession>
<feature type="compositionally biased region" description="Polar residues" evidence="1">
    <location>
        <begin position="95"/>
        <end position="130"/>
    </location>
</feature>
<dbReference type="EMBL" id="KI394634">
    <property type="protein sequence ID" value="ERN02407.1"/>
    <property type="molecule type" value="Genomic_DNA"/>
</dbReference>
<evidence type="ECO:0000313" key="3">
    <source>
        <dbReference type="Proteomes" id="UP000017836"/>
    </source>
</evidence>
<proteinExistence type="predicted"/>
<evidence type="ECO:0000256" key="1">
    <source>
        <dbReference type="SAM" id="MobiDB-lite"/>
    </source>
</evidence>